<feature type="non-terminal residue" evidence="3">
    <location>
        <position position="1"/>
    </location>
</feature>
<feature type="compositionally biased region" description="Low complexity" evidence="1">
    <location>
        <begin position="124"/>
        <end position="135"/>
    </location>
</feature>
<keyword evidence="2" id="KW-1133">Transmembrane helix</keyword>
<feature type="region of interest" description="Disordered" evidence="1">
    <location>
        <begin position="124"/>
        <end position="152"/>
    </location>
</feature>
<sequence>LFAWLQSFRRMVVRYERYAENFLGFVHLGCIVLYLRALLAYFYEMTSSRCGKREPPSSKSAQCIRTCSSTFFRRPRARDSTGDRFQGRGPMHDGSDRARELQYRRDLFDELRIAQFIDPGSSACAGPGPGADSPGGAWGNAPAQRLRKAKAH</sequence>
<protein>
    <submittedName>
        <fullName evidence="3">Uncharacterized protein</fullName>
    </submittedName>
</protein>
<feature type="transmembrane region" description="Helical" evidence="2">
    <location>
        <begin position="21"/>
        <end position="43"/>
    </location>
</feature>
<proteinExistence type="predicted"/>
<comment type="caution">
    <text evidence="3">The sequence shown here is derived from an EMBL/GenBank/DDBJ whole genome shotgun (WGS) entry which is preliminary data.</text>
</comment>
<evidence type="ECO:0000256" key="1">
    <source>
        <dbReference type="SAM" id="MobiDB-lite"/>
    </source>
</evidence>
<organism evidence="3 4">
    <name type="scientific">Polyangium jinanense</name>
    <dbReference type="NCBI Taxonomy" id="2829994"/>
    <lineage>
        <taxon>Bacteria</taxon>
        <taxon>Pseudomonadati</taxon>
        <taxon>Myxococcota</taxon>
        <taxon>Polyangia</taxon>
        <taxon>Polyangiales</taxon>
        <taxon>Polyangiaceae</taxon>
        <taxon>Polyangium</taxon>
    </lineage>
</organism>
<keyword evidence="4" id="KW-1185">Reference proteome</keyword>
<evidence type="ECO:0000313" key="3">
    <source>
        <dbReference type="EMBL" id="MDC3989524.1"/>
    </source>
</evidence>
<dbReference type="AlphaFoldDB" id="A0A9X4AYG3"/>
<reference evidence="3 4" key="1">
    <citation type="submission" date="2021-04" db="EMBL/GenBank/DDBJ databases">
        <title>Genome analysis of Polyangium sp.</title>
        <authorList>
            <person name="Li Y."/>
            <person name="Wang J."/>
        </authorList>
    </citation>
    <scope>NUCLEOTIDE SEQUENCE [LARGE SCALE GENOMIC DNA]</scope>
    <source>
        <strain evidence="3 4">SDU14</strain>
    </source>
</reference>
<evidence type="ECO:0000256" key="2">
    <source>
        <dbReference type="SAM" id="Phobius"/>
    </source>
</evidence>
<dbReference type="EMBL" id="JAGTJJ010000119">
    <property type="protein sequence ID" value="MDC3989524.1"/>
    <property type="molecule type" value="Genomic_DNA"/>
</dbReference>
<gene>
    <name evidence="3" type="ORF">KEG57_54205</name>
</gene>
<name>A0A9X4AYG3_9BACT</name>
<keyword evidence="2" id="KW-0812">Transmembrane</keyword>
<feature type="region of interest" description="Disordered" evidence="1">
    <location>
        <begin position="77"/>
        <end position="96"/>
    </location>
</feature>
<dbReference type="Proteomes" id="UP001151081">
    <property type="component" value="Unassembled WGS sequence"/>
</dbReference>
<accession>A0A9X4AYG3</accession>
<keyword evidence="2" id="KW-0472">Membrane</keyword>
<evidence type="ECO:0000313" key="4">
    <source>
        <dbReference type="Proteomes" id="UP001151081"/>
    </source>
</evidence>